<dbReference type="Proteomes" id="UP000299102">
    <property type="component" value="Unassembled WGS sequence"/>
</dbReference>
<gene>
    <name evidence="1" type="ORF">EVAR_98763_1</name>
</gene>
<evidence type="ECO:0000313" key="2">
    <source>
        <dbReference type="Proteomes" id="UP000299102"/>
    </source>
</evidence>
<dbReference type="EMBL" id="BGZK01001421">
    <property type="protein sequence ID" value="GBP79623.1"/>
    <property type="molecule type" value="Genomic_DNA"/>
</dbReference>
<accession>A0A4C1YXC9</accession>
<evidence type="ECO:0000313" key="1">
    <source>
        <dbReference type="EMBL" id="GBP79623.1"/>
    </source>
</evidence>
<comment type="caution">
    <text evidence="1">The sequence shown here is derived from an EMBL/GenBank/DDBJ whole genome shotgun (WGS) entry which is preliminary data.</text>
</comment>
<name>A0A4C1YXC9_EUMVA</name>
<proteinExistence type="predicted"/>
<organism evidence="1 2">
    <name type="scientific">Eumeta variegata</name>
    <name type="common">Bagworm moth</name>
    <name type="synonym">Eumeta japonica</name>
    <dbReference type="NCBI Taxonomy" id="151549"/>
    <lineage>
        <taxon>Eukaryota</taxon>
        <taxon>Metazoa</taxon>
        <taxon>Ecdysozoa</taxon>
        <taxon>Arthropoda</taxon>
        <taxon>Hexapoda</taxon>
        <taxon>Insecta</taxon>
        <taxon>Pterygota</taxon>
        <taxon>Neoptera</taxon>
        <taxon>Endopterygota</taxon>
        <taxon>Lepidoptera</taxon>
        <taxon>Glossata</taxon>
        <taxon>Ditrysia</taxon>
        <taxon>Tineoidea</taxon>
        <taxon>Psychidae</taxon>
        <taxon>Oiketicinae</taxon>
        <taxon>Eumeta</taxon>
    </lineage>
</organism>
<keyword evidence="2" id="KW-1185">Reference proteome</keyword>
<dbReference type="AlphaFoldDB" id="A0A4C1YXC9"/>
<protein>
    <submittedName>
        <fullName evidence="1">Uncharacterized protein</fullName>
    </submittedName>
</protein>
<sequence length="103" mass="12126">MEYTHFTDQYLRDCVSHEEVGSAFVECFNAPYALVDVTVCIFLRMFLVAMKYNTIKSSYSFLASESQLRHRAGYYRHISDNDQYQPPIRTETTQRAQDLRLLI</sequence>
<reference evidence="1 2" key="1">
    <citation type="journal article" date="2019" name="Commun. Biol.">
        <title>The bagworm genome reveals a unique fibroin gene that provides high tensile strength.</title>
        <authorList>
            <person name="Kono N."/>
            <person name="Nakamura H."/>
            <person name="Ohtoshi R."/>
            <person name="Tomita M."/>
            <person name="Numata K."/>
            <person name="Arakawa K."/>
        </authorList>
    </citation>
    <scope>NUCLEOTIDE SEQUENCE [LARGE SCALE GENOMIC DNA]</scope>
</reference>